<dbReference type="AlphaFoldDB" id="A0AAE0CHL3"/>
<dbReference type="Proteomes" id="UP001190700">
    <property type="component" value="Unassembled WGS sequence"/>
</dbReference>
<comment type="caution">
    <text evidence="2">The sequence shown here is derived from an EMBL/GenBank/DDBJ whole genome shotgun (WGS) entry which is preliminary data.</text>
</comment>
<dbReference type="EMBL" id="LGRX02023518">
    <property type="protein sequence ID" value="KAK3254494.1"/>
    <property type="molecule type" value="Genomic_DNA"/>
</dbReference>
<organism evidence="2 3">
    <name type="scientific">Cymbomonas tetramitiformis</name>
    <dbReference type="NCBI Taxonomy" id="36881"/>
    <lineage>
        <taxon>Eukaryota</taxon>
        <taxon>Viridiplantae</taxon>
        <taxon>Chlorophyta</taxon>
        <taxon>Pyramimonadophyceae</taxon>
        <taxon>Pyramimonadales</taxon>
        <taxon>Pyramimonadaceae</taxon>
        <taxon>Cymbomonas</taxon>
    </lineage>
</organism>
<reference evidence="2 3" key="1">
    <citation type="journal article" date="2015" name="Genome Biol. Evol.">
        <title>Comparative Genomics of a Bacterivorous Green Alga Reveals Evolutionary Causalities and Consequences of Phago-Mixotrophic Mode of Nutrition.</title>
        <authorList>
            <person name="Burns J.A."/>
            <person name="Paasch A."/>
            <person name="Narechania A."/>
            <person name="Kim E."/>
        </authorList>
    </citation>
    <scope>NUCLEOTIDE SEQUENCE [LARGE SCALE GENOMIC DNA]</scope>
    <source>
        <strain evidence="2 3">PLY_AMNH</strain>
    </source>
</reference>
<sequence length="183" mass="19889">SDRHLGVERGTVQDLGVSSSFKLDNEELATKALESAGVVRPAANGTSARHRASDADASTRGARHLMQDQFSLQRLAEMALVESEADGVEPLLGHNEPPTEFFTIMFALQVCDQVDVYGLEPFRSGLNGKAEPVSRVAPYFAADGIDSVFGLEDSKTALNAEDQTINSAILEVFRISNYVKMHY</sequence>
<feature type="non-terminal residue" evidence="2">
    <location>
        <position position="1"/>
    </location>
</feature>
<evidence type="ECO:0000313" key="3">
    <source>
        <dbReference type="Proteomes" id="UP001190700"/>
    </source>
</evidence>
<gene>
    <name evidence="2" type="ORF">CYMTET_36291</name>
</gene>
<dbReference type="Gene3D" id="3.90.1480.20">
    <property type="entry name" value="Glycosyl transferase family 29"/>
    <property type="match status" value="1"/>
</dbReference>
<name>A0AAE0CHL3_9CHLO</name>
<evidence type="ECO:0000313" key="2">
    <source>
        <dbReference type="EMBL" id="KAK3254494.1"/>
    </source>
</evidence>
<keyword evidence="3" id="KW-1185">Reference proteome</keyword>
<accession>A0AAE0CHL3</accession>
<evidence type="ECO:0000256" key="1">
    <source>
        <dbReference type="SAM" id="MobiDB-lite"/>
    </source>
</evidence>
<feature type="region of interest" description="Disordered" evidence="1">
    <location>
        <begin position="40"/>
        <end position="60"/>
    </location>
</feature>
<proteinExistence type="predicted"/>
<dbReference type="InterPro" id="IPR038578">
    <property type="entry name" value="GT29-like_sf"/>
</dbReference>
<protein>
    <submittedName>
        <fullName evidence="2">Uncharacterized protein</fullName>
    </submittedName>
</protein>